<keyword evidence="4" id="KW-1185">Reference proteome</keyword>
<name>A0ABD3GQ00_9MARC</name>
<reference evidence="3 4" key="1">
    <citation type="submission" date="2024-09" db="EMBL/GenBank/DDBJ databases">
        <title>Chromosome-scale assembly of Riccia sorocarpa.</title>
        <authorList>
            <person name="Paukszto L."/>
        </authorList>
    </citation>
    <scope>NUCLEOTIDE SEQUENCE [LARGE SCALE GENOMIC DNA]</scope>
    <source>
        <strain evidence="3">LP-2024</strain>
        <tissue evidence="3">Aerial parts of the thallus</tissue>
    </source>
</reference>
<gene>
    <name evidence="3" type="ORF">R1sor_024256</name>
</gene>
<evidence type="ECO:0000313" key="4">
    <source>
        <dbReference type="Proteomes" id="UP001633002"/>
    </source>
</evidence>
<dbReference type="InterPro" id="IPR018253">
    <property type="entry name" value="DnaJ_domain_CS"/>
</dbReference>
<dbReference type="PRINTS" id="PR00625">
    <property type="entry name" value="JDOMAIN"/>
</dbReference>
<dbReference type="PANTHER" id="PTHR45286:SF1">
    <property type="entry name" value="CHAPERONE DNAJ-DOMAIN SUPERFAMILY PROTEIN"/>
    <property type="match status" value="1"/>
</dbReference>
<dbReference type="Gene3D" id="3.40.640.10">
    <property type="entry name" value="Type I PLP-dependent aspartate aminotransferase-like (Major domain)"/>
    <property type="match status" value="1"/>
</dbReference>
<evidence type="ECO:0000313" key="3">
    <source>
        <dbReference type="EMBL" id="KAL3681300.1"/>
    </source>
</evidence>
<dbReference type="PROSITE" id="PS50076">
    <property type="entry name" value="DNAJ_2"/>
    <property type="match status" value="1"/>
</dbReference>
<organism evidence="3 4">
    <name type="scientific">Riccia sorocarpa</name>
    <dbReference type="NCBI Taxonomy" id="122646"/>
    <lineage>
        <taxon>Eukaryota</taxon>
        <taxon>Viridiplantae</taxon>
        <taxon>Streptophyta</taxon>
        <taxon>Embryophyta</taxon>
        <taxon>Marchantiophyta</taxon>
        <taxon>Marchantiopsida</taxon>
        <taxon>Marchantiidae</taxon>
        <taxon>Marchantiales</taxon>
        <taxon>Ricciaceae</taxon>
        <taxon>Riccia</taxon>
    </lineage>
</organism>
<dbReference type="InterPro" id="IPR015422">
    <property type="entry name" value="PyrdxlP-dep_Trfase_small"/>
</dbReference>
<accession>A0ABD3GQ00</accession>
<sequence>MAAVERDAATRERDLALAMYETFLASGSEDSISPRFQSREARDCSPQGLKSLKDNRSSSSSKELNEACLLNLRLTEFSHHERGAARLNHGSFGSCPKSVLAVQEEWTQRWLKQPDEFYFDGLEVGLLEARKAVAEHVNCPVEELVLVDNATVSSSIVAMDVMWALAEGRYKKGDMILMLNFAYRAVANAFQAYGVRAGAQLLIVDIPFPVRSPVEVLAALEKVLQKAKSEEKVIRLAVLDHIVSMPSIILPVKEMVAMCRRYGIEQVFVDGAQAIGQVDINVKDIDADYYTSNLNKWLFAPTTASLFHSKAKHLARLHHPITSHNYGKGLVDECSWVGTRDYSPLLAVPACFKFIDRVPGGLKAIKAYNHDRIVAVGQMLADAWATHCGVAPEMMGTMVMVGLPPALHISSSQELQSLRIRLRQEFSIEVYGFVPKTTPDEGFSAYLRVSHQLYNTWDDYLRLRDAINLLVAEQSIGKANITEEEGSGELLNLFAALRTLEDRGVRDRLQFVSSSARKRLSGFVEFEIASSEFIVSNENRVDEVQVNIAFIVPVAVGYLATRKRGVVILPYAWKKLIVRVWGFLRLFRCSCVGEDHEMILRVKIGGPAGVLQRYQRILRYYTTTNGPEEKRSSVPRRTIAASASAYEVLGLSEKCSPASIRIAFKKLAKATHPDLQSESSTVEFIRVLAAYEILSDPQKRAQYDENLRSRRAEQTTADASHFEEKSHVRSREELELADKSTEVVSWLKTYRVMVKDIIRRQEIGAGSGWEEELRAETQSALRKAYFGPPVSEREGVPECFEAEERAQPDLLDVLHLVSGRHLFGLVRQVDVPLLESAAGQRPALLHTNPHALESNPDRFDPARTVERREIHTEESQGLQQAEGSPSSCSLRDDSQSVFVDLELEMFGNVVARSIRVPPEERCSDSDSSGSGKEEDEGDSIYVYLSSEQIEDNELMENASGQELKKIFLGSIRGLGSSKVGSVCNVYGPDGQRTHLILQHRTPGVKHMQWFRIGEDGSPCECRCRRASVLPSRYWIFEPRADTHNVGGWYIETFGHSSRRRMNKRVSYESREYKHGFSIYSATRDDKKLHPAMYIMAAAYKTLDEEVGQRRRGALSTRLRAWSGLDQISSSFSTWWRSRWSL</sequence>
<feature type="domain" description="J" evidence="2">
    <location>
        <begin position="644"/>
        <end position="707"/>
    </location>
</feature>
<dbReference type="SUPFAM" id="SSF53383">
    <property type="entry name" value="PLP-dependent transferases"/>
    <property type="match status" value="1"/>
</dbReference>
<dbReference type="InterPro" id="IPR015424">
    <property type="entry name" value="PyrdxlP-dep_Trfase"/>
</dbReference>
<dbReference type="InterPro" id="IPR036869">
    <property type="entry name" value="J_dom_sf"/>
</dbReference>
<feature type="region of interest" description="Disordered" evidence="1">
    <location>
        <begin position="870"/>
        <end position="891"/>
    </location>
</feature>
<proteinExistence type="predicted"/>
<dbReference type="Gene3D" id="3.90.1150.10">
    <property type="entry name" value="Aspartate Aminotransferase, domain 1"/>
    <property type="match status" value="1"/>
</dbReference>
<dbReference type="InterPro" id="IPR000192">
    <property type="entry name" value="Aminotrans_V_dom"/>
</dbReference>
<dbReference type="Pfam" id="PF00226">
    <property type="entry name" value="DnaJ"/>
    <property type="match status" value="1"/>
</dbReference>
<dbReference type="SMART" id="SM00271">
    <property type="entry name" value="DnaJ"/>
    <property type="match status" value="1"/>
</dbReference>
<dbReference type="EMBL" id="JBJQOH010000007">
    <property type="protein sequence ID" value="KAL3681300.1"/>
    <property type="molecule type" value="Genomic_DNA"/>
</dbReference>
<feature type="compositionally biased region" description="Polar residues" evidence="1">
    <location>
        <begin position="875"/>
        <end position="889"/>
    </location>
</feature>
<feature type="region of interest" description="Disordered" evidence="1">
    <location>
        <begin position="917"/>
        <end position="937"/>
    </location>
</feature>
<feature type="region of interest" description="Disordered" evidence="1">
    <location>
        <begin position="35"/>
        <end position="58"/>
    </location>
</feature>
<dbReference type="Gene3D" id="1.10.287.110">
    <property type="entry name" value="DnaJ domain"/>
    <property type="match status" value="1"/>
</dbReference>
<evidence type="ECO:0000256" key="1">
    <source>
        <dbReference type="SAM" id="MobiDB-lite"/>
    </source>
</evidence>
<protein>
    <recommendedName>
        <fullName evidence="2">J domain-containing protein</fullName>
    </recommendedName>
</protein>
<dbReference type="SUPFAM" id="SSF46565">
    <property type="entry name" value="Chaperone J-domain"/>
    <property type="match status" value="1"/>
</dbReference>
<evidence type="ECO:0000259" key="2">
    <source>
        <dbReference type="PROSITE" id="PS50076"/>
    </source>
</evidence>
<dbReference type="CDD" id="cd06257">
    <property type="entry name" value="DnaJ"/>
    <property type="match status" value="1"/>
</dbReference>
<dbReference type="PANTHER" id="PTHR45286">
    <property type="entry name" value="CHAPERONE DNAJ-DOMAIN SUPERFAMILY PROTEIN"/>
    <property type="match status" value="1"/>
</dbReference>
<dbReference type="Proteomes" id="UP001633002">
    <property type="component" value="Unassembled WGS sequence"/>
</dbReference>
<comment type="caution">
    <text evidence="3">The sequence shown here is derived from an EMBL/GenBank/DDBJ whole genome shotgun (WGS) entry which is preliminary data.</text>
</comment>
<dbReference type="InterPro" id="IPR001623">
    <property type="entry name" value="DnaJ_domain"/>
</dbReference>
<dbReference type="Pfam" id="PF00266">
    <property type="entry name" value="Aminotran_5"/>
    <property type="match status" value="1"/>
</dbReference>
<dbReference type="PROSITE" id="PS00636">
    <property type="entry name" value="DNAJ_1"/>
    <property type="match status" value="1"/>
</dbReference>
<dbReference type="AlphaFoldDB" id="A0ABD3GQ00"/>
<dbReference type="InterPro" id="IPR015421">
    <property type="entry name" value="PyrdxlP-dep_Trfase_major"/>
</dbReference>